<dbReference type="RefSeq" id="WP_072403106.1">
    <property type="nucleotide sequence ID" value="NZ_FPKV01000003.1"/>
</dbReference>
<accession>A0A1K2INI4</accession>
<sequence>MTEKKLFDQFKGKKVFLTGNTGFKGSWLSIWLHELGADVYGYALQPKNELDNFIVSGLEHKINQTYGDVTDINLLQSTIDSINPDYIFHLAAQALVIDSYNDPISTYHTNVMGTVNLLQAARNSTNLKTIVAITSDKCYENKEQVWGYRENDELGGSDPYSSSKACAEIAIQSLRKSFYKDSPVSVISTRAGNVIGGGDWSDNRLIPDIFKNKRADEVLEIRSPYATRPWEHVLEPLSGYMQLALIGENNKKYEGGWNFGPSTYKHYNVLEVVQEIEKSTVLKHKILNQENKLHEANLLKLDITKAANELNWIPQLSFEETIRYTVEGYLVQDDKNIYNHRVKQIKDYTDLAAANKTTWAL</sequence>
<dbReference type="PANTHER" id="PTHR43000">
    <property type="entry name" value="DTDP-D-GLUCOSE 4,6-DEHYDRATASE-RELATED"/>
    <property type="match status" value="1"/>
</dbReference>
<dbReference type="Proteomes" id="UP000182544">
    <property type="component" value="Unassembled WGS sequence"/>
</dbReference>
<dbReference type="OrthoDB" id="9779041at2"/>
<dbReference type="AlphaFoldDB" id="A0A1K2INI4"/>
<protein>
    <submittedName>
        <fullName evidence="2">CDP-glucose 4,6-dehydratase</fullName>
    </submittedName>
</protein>
<dbReference type="InterPro" id="IPR036291">
    <property type="entry name" value="NAD(P)-bd_dom_sf"/>
</dbReference>
<dbReference type="Gene3D" id="3.40.50.720">
    <property type="entry name" value="NAD(P)-binding Rossmann-like Domain"/>
    <property type="match status" value="1"/>
</dbReference>
<dbReference type="InterPro" id="IPR013445">
    <property type="entry name" value="CDP_4_6_deHydtase"/>
</dbReference>
<dbReference type="InterPro" id="IPR016040">
    <property type="entry name" value="NAD(P)-bd_dom"/>
</dbReference>
<proteinExistence type="predicted"/>
<dbReference type="Pfam" id="PF16363">
    <property type="entry name" value="GDP_Man_Dehyd"/>
    <property type="match status" value="1"/>
</dbReference>
<dbReference type="SUPFAM" id="SSF51735">
    <property type="entry name" value="NAD(P)-binding Rossmann-fold domains"/>
    <property type="match status" value="1"/>
</dbReference>
<feature type="domain" description="NAD(P)-binding" evidence="1">
    <location>
        <begin position="17"/>
        <end position="323"/>
    </location>
</feature>
<evidence type="ECO:0000259" key="1">
    <source>
        <dbReference type="Pfam" id="PF16363"/>
    </source>
</evidence>
<evidence type="ECO:0000313" key="3">
    <source>
        <dbReference type="Proteomes" id="UP000182544"/>
    </source>
</evidence>
<dbReference type="Gene3D" id="3.90.25.10">
    <property type="entry name" value="UDP-galactose 4-epimerase, domain 1"/>
    <property type="match status" value="1"/>
</dbReference>
<keyword evidence="3" id="KW-1185">Reference proteome</keyword>
<organism evidence="2 3">
    <name type="scientific">Flaviramulus basaltis</name>
    <dbReference type="NCBI Taxonomy" id="369401"/>
    <lineage>
        <taxon>Bacteria</taxon>
        <taxon>Pseudomonadati</taxon>
        <taxon>Bacteroidota</taxon>
        <taxon>Flavobacteriia</taxon>
        <taxon>Flavobacteriales</taxon>
        <taxon>Flavobacteriaceae</taxon>
        <taxon>Flaviramulus</taxon>
    </lineage>
</organism>
<gene>
    <name evidence="2" type="ORF">SAMN05428642_103509</name>
</gene>
<name>A0A1K2INI4_9FLAO</name>
<dbReference type="STRING" id="369401.SAMN05428642_103509"/>
<evidence type="ECO:0000313" key="2">
    <source>
        <dbReference type="EMBL" id="SFZ94009.1"/>
    </source>
</evidence>
<dbReference type="NCBIfam" id="TIGR02622">
    <property type="entry name" value="CDP_4_6_dhtase"/>
    <property type="match status" value="1"/>
</dbReference>
<reference evidence="2 3" key="1">
    <citation type="submission" date="2016-10" db="EMBL/GenBank/DDBJ databases">
        <authorList>
            <person name="de Groot N.N."/>
        </authorList>
    </citation>
    <scope>NUCLEOTIDE SEQUENCE [LARGE SCALE GENOMIC DNA]</scope>
    <source>
        <strain evidence="2 3">DSM 18180</strain>
    </source>
</reference>
<dbReference type="EMBL" id="FPKV01000003">
    <property type="protein sequence ID" value="SFZ94009.1"/>
    <property type="molecule type" value="Genomic_DNA"/>
</dbReference>